<reference evidence="1 2" key="1">
    <citation type="journal article" date="2015" name="Genome Announc.">
        <title>Complete Genome Sequence of the Type Strain Corynebacterium testudinoris DSM 44614, Recovered from Necrotic Lesions in the Mouth of a Tortoise.</title>
        <authorList>
            <person name="Ruckert C."/>
            <person name="Kriete M."/>
            <person name="Jaenicke S."/>
            <person name="Winkler A."/>
            <person name="Tauch A."/>
        </authorList>
    </citation>
    <scope>NUCLEOTIDE SEQUENCE [LARGE SCALE GENOMIC DNA]</scope>
    <source>
        <strain evidence="1 2">DSM 44614</strain>
    </source>
</reference>
<evidence type="ECO:0000313" key="1">
    <source>
        <dbReference type="EMBL" id="AKK09307.1"/>
    </source>
</evidence>
<dbReference type="Proteomes" id="UP000035540">
    <property type="component" value="Chromosome"/>
</dbReference>
<name>A0A0G3HDU5_9CORY</name>
<dbReference type="RefSeq" id="WP_052844360.1">
    <property type="nucleotide sequence ID" value="NZ_CP011545.1"/>
</dbReference>
<accession>A0A0G3HDU5</accession>
<dbReference type="EMBL" id="CP011545">
    <property type="protein sequence ID" value="AKK09307.1"/>
    <property type="molecule type" value="Genomic_DNA"/>
</dbReference>
<gene>
    <name evidence="1" type="ORF">CTEST_09400</name>
</gene>
<organism evidence="1 2">
    <name type="scientific">Corynebacterium testudinoris</name>
    <dbReference type="NCBI Taxonomy" id="136857"/>
    <lineage>
        <taxon>Bacteria</taxon>
        <taxon>Bacillati</taxon>
        <taxon>Actinomycetota</taxon>
        <taxon>Actinomycetes</taxon>
        <taxon>Mycobacteriales</taxon>
        <taxon>Corynebacteriaceae</taxon>
        <taxon>Corynebacterium</taxon>
    </lineage>
</organism>
<sequence length="135" mass="14373">MTTLAPELARWLGAADASVIDDHPWEHPDVSAHLPDTAAAAVLTVSGMPRAVRRDVETAMVVCVPSGSQLSVPGADPLTAEWFTAWRRSVGPTEGVYLACRQVLTGTPGELAHLNTVVSNLATRHHFTAELVLVD</sequence>
<evidence type="ECO:0000313" key="2">
    <source>
        <dbReference type="Proteomes" id="UP000035540"/>
    </source>
</evidence>
<reference evidence="2" key="2">
    <citation type="submission" date="2015-05" db="EMBL/GenBank/DDBJ databases">
        <title>Complete genome sequence of Corynebacterium testudinoris DSM 44614, recovered from necrotic lesions in the mouth of a tortoise.</title>
        <authorList>
            <person name="Ruckert C."/>
            <person name="Albersmeier A."/>
            <person name="Winkler A."/>
            <person name="Tauch A."/>
        </authorList>
    </citation>
    <scope>NUCLEOTIDE SEQUENCE [LARGE SCALE GENOMIC DNA]</scope>
    <source>
        <strain evidence="2">DSM 44614</strain>
    </source>
</reference>
<dbReference type="OrthoDB" id="4414464at2"/>
<proteinExistence type="predicted"/>
<dbReference type="STRING" id="136857.CTEST_09400"/>
<keyword evidence="2" id="KW-1185">Reference proteome</keyword>
<protein>
    <submittedName>
        <fullName evidence="1">Uncharacterized protein</fullName>
    </submittedName>
</protein>
<dbReference type="AlphaFoldDB" id="A0A0G3HDU5"/>
<dbReference type="KEGG" id="cted:CTEST_09400"/>
<dbReference type="PATRIC" id="fig|136857.5.peg.1867"/>